<sequence length="177" mass="18988">MPWSIEIDDLSDPAVVGLLEAHVAQLRATSPPESTHALDLDGLRREAVTLWVARDDDGSPVGCLALSLVDPTHPELKSMRTDSAATGRGIGTAVLQHVLAHARDNGLDRLWLETGAEEFFAPARRLYARHGFVECPPFGHYRPDPLSVFMSLDLSGSGSSATRAHTTTASPATPDTI</sequence>
<dbReference type="RefSeq" id="WP_343045766.1">
    <property type="nucleotide sequence ID" value="NZ_BAAAPP010000001.1"/>
</dbReference>
<dbReference type="Proteomes" id="UP000537326">
    <property type="component" value="Unassembled WGS sequence"/>
</dbReference>
<dbReference type="InterPro" id="IPR016181">
    <property type="entry name" value="Acyl_CoA_acyltransferase"/>
</dbReference>
<feature type="region of interest" description="Disordered" evidence="3">
    <location>
        <begin position="158"/>
        <end position="177"/>
    </location>
</feature>
<dbReference type="Gene3D" id="3.40.630.30">
    <property type="match status" value="1"/>
</dbReference>
<evidence type="ECO:0000256" key="1">
    <source>
        <dbReference type="ARBA" id="ARBA00022679"/>
    </source>
</evidence>
<dbReference type="InterPro" id="IPR050832">
    <property type="entry name" value="Bact_Acetyltransf"/>
</dbReference>
<feature type="domain" description="N-acetyltransferase" evidence="4">
    <location>
        <begin position="5"/>
        <end position="155"/>
    </location>
</feature>
<gene>
    <name evidence="5" type="ORF">BKA05_003765</name>
</gene>
<evidence type="ECO:0000259" key="4">
    <source>
        <dbReference type="PROSITE" id="PS51186"/>
    </source>
</evidence>
<reference evidence="5 6" key="1">
    <citation type="submission" date="2020-07" db="EMBL/GenBank/DDBJ databases">
        <title>Sequencing the genomes of 1000 actinobacteria strains.</title>
        <authorList>
            <person name="Klenk H.-P."/>
        </authorList>
    </citation>
    <scope>NUCLEOTIDE SEQUENCE [LARGE SCALE GENOMIC DNA]</scope>
    <source>
        <strain evidence="5 6">DSM 18248</strain>
    </source>
</reference>
<protein>
    <submittedName>
        <fullName evidence="5">Putative acetyltransferase</fullName>
        <ecNumber evidence="5">2.3.1.-</ecNumber>
    </submittedName>
</protein>
<dbReference type="SUPFAM" id="SSF55729">
    <property type="entry name" value="Acyl-CoA N-acyltransferases (Nat)"/>
    <property type="match status" value="1"/>
</dbReference>
<dbReference type="PROSITE" id="PS51186">
    <property type="entry name" value="GNAT"/>
    <property type="match status" value="1"/>
</dbReference>
<evidence type="ECO:0000313" key="5">
    <source>
        <dbReference type="EMBL" id="NYI12250.1"/>
    </source>
</evidence>
<proteinExistence type="predicted"/>
<accession>A0A7Z0C3T8</accession>
<dbReference type="PANTHER" id="PTHR43877">
    <property type="entry name" value="AMINOALKYLPHOSPHONATE N-ACETYLTRANSFERASE-RELATED-RELATED"/>
    <property type="match status" value="1"/>
</dbReference>
<name>A0A7Z0C3T8_9ACTN</name>
<dbReference type="PANTHER" id="PTHR43877:SF5">
    <property type="entry name" value="BLL8307 PROTEIN"/>
    <property type="match status" value="1"/>
</dbReference>
<evidence type="ECO:0000256" key="2">
    <source>
        <dbReference type="ARBA" id="ARBA00023315"/>
    </source>
</evidence>
<dbReference type="GO" id="GO:0016747">
    <property type="term" value="F:acyltransferase activity, transferring groups other than amino-acyl groups"/>
    <property type="evidence" value="ECO:0007669"/>
    <property type="project" value="InterPro"/>
</dbReference>
<keyword evidence="1 5" id="KW-0808">Transferase</keyword>
<evidence type="ECO:0000313" key="6">
    <source>
        <dbReference type="Proteomes" id="UP000537326"/>
    </source>
</evidence>
<dbReference type="AlphaFoldDB" id="A0A7Z0C3T8"/>
<dbReference type="CDD" id="cd04301">
    <property type="entry name" value="NAT_SF"/>
    <property type="match status" value="1"/>
</dbReference>
<organism evidence="5 6">
    <name type="scientific">Nocardioides marinus</name>
    <dbReference type="NCBI Taxonomy" id="374514"/>
    <lineage>
        <taxon>Bacteria</taxon>
        <taxon>Bacillati</taxon>
        <taxon>Actinomycetota</taxon>
        <taxon>Actinomycetes</taxon>
        <taxon>Propionibacteriales</taxon>
        <taxon>Nocardioidaceae</taxon>
        <taxon>Nocardioides</taxon>
    </lineage>
</organism>
<evidence type="ECO:0000256" key="3">
    <source>
        <dbReference type="SAM" id="MobiDB-lite"/>
    </source>
</evidence>
<comment type="caution">
    <text evidence="5">The sequence shown here is derived from an EMBL/GenBank/DDBJ whole genome shotgun (WGS) entry which is preliminary data.</text>
</comment>
<dbReference type="EC" id="2.3.1.-" evidence="5"/>
<keyword evidence="2 5" id="KW-0012">Acyltransferase</keyword>
<dbReference type="EMBL" id="JACBZI010000001">
    <property type="protein sequence ID" value="NYI12250.1"/>
    <property type="molecule type" value="Genomic_DNA"/>
</dbReference>
<dbReference type="Pfam" id="PF00583">
    <property type="entry name" value="Acetyltransf_1"/>
    <property type="match status" value="1"/>
</dbReference>
<keyword evidence="6" id="KW-1185">Reference proteome</keyword>
<dbReference type="InterPro" id="IPR000182">
    <property type="entry name" value="GNAT_dom"/>
</dbReference>